<dbReference type="InterPro" id="IPR042099">
    <property type="entry name" value="ANL_N_sf"/>
</dbReference>
<evidence type="ECO:0000259" key="4">
    <source>
        <dbReference type="Pfam" id="PF13193"/>
    </source>
</evidence>
<dbReference type="Gene3D" id="3.30.300.30">
    <property type="match status" value="1"/>
</dbReference>
<dbReference type="Gene3D" id="3.40.50.12780">
    <property type="entry name" value="N-terminal domain of ligase-like"/>
    <property type="match status" value="1"/>
</dbReference>
<evidence type="ECO:0000313" key="5">
    <source>
        <dbReference type="EMBL" id="CAB4953100.1"/>
    </source>
</evidence>
<reference evidence="5" key="1">
    <citation type="submission" date="2020-05" db="EMBL/GenBank/DDBJ databases">
        <authorList>
            <person name="Chiriac C."/>
            <person name="Salcher M."/>
            <person name="Ghai R."/>
            <person name="Kavagutti S V."/>
        </authorList>
    </citation>
    <scope>NUCLEOTIDE SEQUENCE</scope>
</reference>
<dbReference type="InterPro" id="IPR050237">
    <property type="entry name" value="ATP-dep_AMP-bd_enzyme"/>
</dbReference>
<feature type="domain" description="AMP-dependent synthetase/ligase" evidence="3">
    <location>
        <begin position="59"/>
        <end position="419"/>
    </location>
</feature>
<protein>
    <submittedName>
        <fullName evidence="5">Unannotated protein</fullName>
    </submittedName>
</protein>
<dbReference type="EMBL" id="CAFBMK010000366">
    <property type="protein sequence ID" value="CAB4953100.1"/>
    <property type="molecule type" value="Genomic_DNA"/>
</dbReference>
<name>A0A6J7KAU5_9ZZZZ</name>
<organism evidence="5">
    <name type="scientific">freshwater metagenome</name>
    <dbReference type="NCBI Taxonomy" id="449393"/>
    <lineage>
        <taxon>unclassified sequences</taxon>
        <taxon>metagenomes</taxon>
        <taxon>ecological metagenomes</taxon>
    </lineage>
</organism>
<keyword evidence="2" id="KW-0436">Ligase</keyword>
<comment type="similarity">
    <text evidence="1">Belongs to the ATP-dependent AMP-binding enzyme family.</text>
</comment>
<accession>A0A6J7KAU5</accession>
<evidence type="ECO:0000256" key="1">
    <source>
        <dbReference type="ARBA" id="ARBA00006432"/>
    </source>
</evidence>
<dbReference type="GO" id="GO:0016878">
    <property type="term" value="F:acid-thiol ligase activity"/>
    <property type="evidence" value="ECO:0007669"/>
    <property type="project" value="UniProtKB-ARBA"/>
</dbReference>
<dbReference type="InterPro" id="IPR000873">
    <property type="entry name" value="AMP-dep_synth/lig_dom"/>
</dbReference>
<dbReference type="AlphaFoldDB" id="A0A6J7KAU5"/>
<evidence type="ECO:0000256" key="2">
    <source>
        <dbReference type="ARBA" id="ARBA00022598"/>
    </source>
</evidence>
<dbReference type="PROSITE" id="PS00455">
    <property type="entry name" value="AMP_BINDING"/>
    <property type="match status" value="1"/>
</dbReference>
<evidence type="ECO:0000259" key="3">
    <source>
        <dbReference type="Pfam" id="PF00501"/>
    </source>
</evidence>
<gene>
    <name evidence="5" type="ORF">UFOPK3564_03602</name>
</gene>
<sequence length="551" mass="59371">MTRPEPLEKLRTGAGDAAFLVRQLAAAGVVGPMAPRTVARVLKGLRDFGPTPAAGYTMNAARRPGTTAIIDDFGSLTFGEVHERSNALAHELRAMGVREGDALAIMCRNHRGFVETIVAASKLGVHQLLLNTMFSGPQLRDVLARERPAVVVHDQEFAGLVADQAGRDGGPLPHVVWADPELGSPGPDAVLAEDLIARGDRRPVAPPEQMGRMVILTSGTTGTPKGAARQQPKGLAPAAQILSRMPLRSEERTMLAAPMFHSWGYLHFTMGFALGSTLVMRRRFTPEAVLDAIEEHRCQVLPVVPVMLQRILELPDEALAARDLSSLRIIALSGAALPGELAIRAMDRLGDVLYNLYGSTEVGWATIATPADLRAAPGTAGKAPRGTDVRIYDEHERELTGPGEVGRIFVGNDMRFDGYTGGGGKDVIDGLLSSGDVGHFDADGRLFVDGRDDDMIVSGGENVFPREVEDLIADLPEVREVTVFGVPDERWGQVLRAVVVLDDGAELPASRIKDHVRENLAGFKVPRDVEFLDELPRNATGKVLKRELRPA</sequence>
<dbReference type="FunFam" id="3.30.300.30:FF:000008">
    <property type="entry name" value="2,3-dihydroxybenzoate-AMP ligase"/>
    <property type="match status" value="1"/>
</dbReference>
<dbReference type="CDD" id="cd04433">
    <property type="entry name" value="AFD_class_I"/>
    <property type="match status" value="1"/>
</dbReference>
<dbReference type="PANTHER" id="PTHR43767:SF1">
    <property type="entry name" value="NONRIBOSOMAL PEPTIDE SYNTHASE PES1 (EUROFUNG)-RELATED"/>
    <property type="match status" value="1"/>
</dbReference>
<proteinExistence type="inferred from homology"/>
<dbReference type="Pfam" id="PF00501">
    <property type="entry name" value="AMP-binding"/>
    <property type="match status" value="1"/>
</dbReference>
<dbReference type="InterPro" id="IPR020845">
    <property type="entry name" value="AMP-binding_CS"/>
</dbReference>
<dbReference type="Pfam" id="PF13193">
    <property type="entry name" value="AMP-binding_C"/>
    <property type="match status" value="1"/>
</dbReference>
<dbReference type="SUPFAM" id="SSF56801">
    <property type="entry name" value="Acetyl-CoA synthetase-like"/>
    <property type="match status" value="1"/>
</dbReference>
<dbReference type="PANTHER" id="PTHR43767">
    <property type="entry name" value="LONG-CHAIN-FATTY-ACID--COA LIGASE"/>
    <property type="match status" value="1"/>
</dbReference>
<feature type="domain" description="AMP-binding enzyme C-terminal" evidence="4">
    <location>
        <begin position="467"/>
        <end position="542"/>
    </location>
</feature>
<dbReference type="InterPro" id="IPR025110">
    <property type="entry name" value="AMP-bd_C"/>
</dbReference>
<dbReference type="InterPro" id="IPR045851">
    <property type="entry name" value="AMP-bd_C_sf"/>
</dbReference>